<organism evidence="2 3">
    <name type="scientific">Ruminobacter amylophilus</name>
    <dbReference type="NCBI Taxonomy" id="867"/>
    <lineage>
        <taxon>Bacteria</taxon>
        <taxon>Pseudomonadati</taxon>
        <taxon>Pseudomonadota</taxon>
        <taxon>Gammaproteobacteria</taxon>
        <taxon>Aeromonadales</taxon>
        <taxon>Succinivibrionaceae</taxon>
        <taxon>Ruminobacter</taxon>
    </lineage>
</organism>
<sequence length="92" mass="10322">MGIHNGLKGNKFFNISYLITVGIILLLLCISFGYSLSCYYDEIGQGLTVTDTPEKPGHDFGMSLIGLVSLSIVYAVPYTFFYLIKGRRVKYR</sequence>
<evidence type="ECO:0000313" key="3">
    <source>
        <dbReference type="Proteomes" id="UP000243745"/>
    </source>
</evidence>
<keyword evidence="1" id="KW-0812">Transmembrane</keyword>
<reference evidence="2 3" key="1">
    <citation type="submission" date="2016-10" db="EMBL/GenBank/DDBJ databases">
        <authorList>
            <person name="Varghese N."/>
            <person name="Submissions S."/>
        </authorList>
    </citation>
    <scope>NUCLEOTIDE SEQUENCE [LARGE SCALE GENOMIC DNA]</scope>
    <source>
        <strain evidence="2 3">DSM 1361</strain>
    </source>
</reference>
<feature type="transmembrane region" description="Helical" evidence="1">
    <location>
        <begin position="60"/>
        <end position="84"/>
    </location>
</feature>
<name>A0A662ZJ03_9GAMM</name>
<gene>
    <name evidence="2" type="ORF">SAMN02910344_01532</name>
</gene>
<evidence type="ECO:0000313" key="2">
    <source>
        <dbReference type="EMBL" id="SFP49511.1"/>
    </source>
</evidence>
<keyword evidence="1" id="KW-1133">Transmembrane helix</keyword>
<accession>A0A662ZJ03</accession>
<proteinExistence type="predicted"/>
<dbReference type="EMBL" id="FOXF01000029">
    <property type="protein sequence ID" value="SFP49511.1"/>
    <property type="molecule type" value="Genomic_DNA"/>
</dbReference>
<feature type="transmembrane region" description="Helical" evidence="1">
    <location>
        <begin position="12"/>
        <end position="34"/>
    </location>
</feature>
<dbReference type="AlphaFoldDB" id="A0A662ZJ03"/>
<dbReference type="Proteomes" id="UP000243745">
    <property type="component" value="Unassembled WGS sequence"/>
</dbReference>
<protein>
    <submittedName>
        <fullName evidence="2">Uncharacterized protein</fullName>
    </submittedName>
</protein>
<keyword evidence="1" id="KW-0472">Membrane</keyword>
<keyword evidence="3" id="KW-1185">Reference proteome</keyword>
<evidence type="ECO:0000256" key="1">
    <source>
        <dbReference type="SAM" id="Phobius"/>
    </source>
</evidence>